<evidence type="ECO:0000313" key="9">
    <source>
        <dbReference type="Proteomes" id="UP001065174"/>
    </source>
</evidence>
<comment type="subcellular location">
    <subcellularLocation>
        <location evidence="1 6">Cell membrane</location>
        <topology evidence="1 6">Multi-pass membrane protein</topology>
    </subcellularLocation>
</comment>
<dbReference type="PANTHER" id="PTHR12677:SF59">
    <property type="entry name" value="GOLGI APPARATUS MEMBRANE PROTEIN TVP38-RELATED"/>
    <property type="match status" value="1"/>
</dbReference>
<evidence type="ECO:0000256" key="3">
    <source>
        <dbReference type="ARBA" id="ARBA00022692"/>
    </source>
</evidence>
<dbReference type="InterPro" id="IPR032816">
    <property type="entry name" value="VTT_dom"/>
</dbReference>
<reference evidence="8" key="1">
    <citation type="submission" date="2022-09" db="EMBL/GenBank/DDBJ databases">
        <title>Comparative genomics and taxonomic characterization of three novel marine species of genus Reichenbachiella exhibiting antioxidant and polysaccharide degradation activities.</title>
        <authorList>
            <person name="Muhammad N."/>
            <person name="Lee Y.-J."/>
            <person name="Ko J."/>
            <person name="Kim S.-G."/>
        </authorList>
    </citation>
    <scope>NUCLEOTIDE SEQUENCE</scope>
    <source>
        <strain evidence="8">BKB1-1</strain>
    </source>
</reference>
<evidence type="ECO:0000259" key="7">
    <source>
        <dbReference type="Pfam" id="PF09335"/>
    </source>
</evidence>
<evidence type="ECO:0000313" key="8">
    <source>
        <dbReference type="EMBL" id="UXP33612.1"/>
    </source>
</evidence>
<feature type="transmembrane region" description="Helical" evidence="6">
    <location>
        <begin position="61"/>
        <end position="87"/>
    </location>
</feature>
<gene>
    <name evidence="8" type="ORF">N6H18_06550</name>
</gene>
<protein>
    <recommendedName>
        <fullName evidence="6">TVP38/TMEM64 family membrane protein</fullName>
    </recommendedName>
</protein>
<evidence type="ECO:0000256" key="5">
    <source>
        <dbReference type="ARBA" id="ARBA00023136"/>
    </source>
</evidence>
<evidence type="ECO:0000256" key="4">
    <source>
        <dbReference type="ARBA" id="ARBA00022989"/>
    </source>
</evidence>
<feature type="transmembrane region" description="Helical" evidence="6">
    <location>
        <begin position="170"/>
        <end position="192"/>
    </location>
</feature>
<evidence type="ECO:0000256" key="6">
    <source>
        <dbReference type="RuleBase" id="RU366058"/>
    </source>
</evidence>
<name>A0ABY6CSW1_9BACT</name>
<proteinExistence type="inferred from homology"/>
<keyword evidence="2 6" id="KW-1003">Cell membrane</keyword>
<feature type="transmembrane region" description="Helical" evidence="6">
    <location>
        <begin position="207"/>
        <end position="226"/>
    </location>
</feature>
<keyword evidence="3 6" id="KW-0812">Transmembrane</keyword>
<dbReference type="RefSeq" id="WP_262311041.1">
    <property type="nucleotide sequence ID" value="NZ_CP106679.1"/>
</dbReference>
<feature type="transmembrane region" description="Helical" evidence="6">
    <location>
        <begin position="94"/>
        <end position="112"/>
    </location>
</feature>
<comment type="similarity">
    <text evidence="6">Belongs to the TVP38/TMEM64 family.</text>
</comment>
<keyword evidence="9" id="KW-1185">Reference proteome</keyword>
<dbReference type="PANTHER" id="PTHR12677">
    <property type="entry name" value="GOLGI APPARATUS MEMBRANE PROTEIN TVP38-RELATED"/>
    <property type="match status" value="1"/>
</dbReference>
<feature type="domain" description="VTT" evidence="7">
    <location>
        <begin position="77"/>
        <end position="194"/>
    </location>
</feature>
<dbReference type="InterPro" id="IPR015414">
    <property type="entry name" value="TMEM64"/>
</dbReference>
<sequence>MNTTFDRLRQSRFWLLFERNKTIAILMLWMAVVPITASLVITYFLVTLEGLIVSFGWWEWGLFYLGTALTMSLAITPTTFIALLSGYFLGMESLVAVILAYEMASVVGYYLAKWLDRDFIKQLVIQYPKAAGYIDNVTHKQFMTTVLARLSPALPFALMNVVLSTSNIRFWTFFWAGLLGMLPRTVLFVWIGSQAQFLQDAIHHDQSVLWSVTASVVVMYAMYRMIKPSRQNTD</sequence>
<evidence type="ECO:0000256" key="2">
    <source>
        <dbReference type="ARBA" id="ARBA00022475"/>
    </source>
</evidence>
<dbReference type="Pfam" id="PF09335">
    <property type="entry name" value="VTT_dom"/>
    <property type="match status" value="1"/>
</dbReference>
<keyword evidence="4 6" id="KW-1133">Transmembrane helix</keyword>
<feature type="transmembrane region" description="Helical" evidence="6">
    <location>
        <begin position="142"/>
        <end position="163"/>
    </location>
</feature>
<accession>A0ABY6CSW1</accession>
<dbReference type="EMBL" id="CP106679">
    <property type="protein sequence ID" value="UXP33612.1"/>
    <property type="molecule type" value="Genomic_DNA"/>
</dbReference>
<keyword evidence="5 6" id="KW-0472">Membrane</keyword>
<organism evidence="8 9">
    <name type="scientific">Reichenbachiella agarivorans</name>
    <dbReference type="NCBI Taxonomy" id="2979464"/>
    <lineage>
        <taxon>Bacteria</taxon>
        <taxon>Pseudomonadati</taxon>
        <taxon>Bacteroidota</taxon>
        <taxon>Cytophagia</taxon>
        <taxon>Cytophagales</taxon>
        <taxon>Reichenbachiellaceae</taxon>
        <taxon>Reichenbachiella</taxon>
    </lineage>
</organism>
<evidence type="ECO:0000256" key="1">
    <source>
        <dbReference type="ARBA" id="ARBA00004651"/>
    </source>
</evidence>
<dbReference type="Proteomes" id="UP001065174">
    <property type="component" value="Chromosome"/>
</dbReference>
<feature type="transmembrane region" description="Helical" evidence="6">
    <location>
        <begin position="21"/>
        <end position="46"/>
    </location>
</feature>